<dbReference type="PANTHER" id="PTHR34676:SF28">
    <property type="entry name" value="ZINC FINGER, CCHC-TYPE, RIBONUCLEASE H-LIKE DOMAIN, GAG-PRE-INTEGRASE DOMAIN PROTEIN-RELATED"/>
    <property type="match status" value="1"/>
</dbReference>
<evidence type="ECO:0000256" key="1">
    <source>
        <dbReference type="SAM" id="MobiDB-lite"/>
    </source>
</evidence>
<comment type="caution">
    <text evidence="2">The sequence shown here is derived from an EMBL/GenBank/DDBJ whole genome shotgun (WGS) entry which is preliminary data.</text>
</comment>
<reference evidence="2" key="2">
    <citation type="submission" date="2020-06" db="EMBL/GenBank/DDBJ databases">
        <title>Helianthus annuus Genome sequencing and assembly Release 2.</title>
        <authorList>
            <person name="Gouzy J."/>
            <person name="Langlade N."/>
            <person name="Munos S."/>
        </authorList>
    </citation>
    <scope>NUCLEOTIDE SEQUENCE</scope>
    <source>
        <tissue evidence="2">Leaves</tissue>
    </source>
</reference>
<proteinExistence type="predicted"/>
<dbReference type="Proteomes" id="UP000215914">
    <property type="component" value="Unassembled WGS sequence"/>
</dbReference>
<evidence type="ECO:0000313" key="3">
    <source>
        <dbReference type="Proteomes" id="UP000215914"/>
    </source>
</evidence>
<dbReference type="Pfam" id="PF14223">
    <property type="entry name" value="Retrotran_gag_2"/>
    <property type="match status" value="1"/>
</dbReference>
<organism evidence="2 3">
    <name type="scientific">Helianthus annuus</name>
    <name type="common">Common sunflower</name>
    <dbReference type="NCBI Taxonomy" id="4232"/>
    <lineage>
        <taxon>Eukaryota</taxon>
        <taxon>Viridiplantae</taxon>
        <taxon>Streptophyta</taxon>
        <taxon>Embryophyta</taxon>
        <taxon>Tracheophyta</taxon>
        <taxon>Spermatophyta</taxon>
        <taxon>Magnoliopsida</taxon>
        <taxon>eudicotyledons</taxon>
        <taxon>Gunneridae</taxon>
        <taxon>Pentapetalae</taxon>
        <taxon>asterids</taxon>
        <taxon>campanulids</taxon>
        <taxon>Asterales</taxon>
        <taxon>Asteraceae</taxon>
        <taxon>Asteroideae</taxon>
        <taxon>Heliantheae alliance</taxon>
        <taxon>Heliantheae</taxon>
        <taxon>Helianthus</taxon>
    </lineage>
</organism>
<accession>A0A9K3ELT4</accession>
<dbReference type="PANTHER" id="PTHR34676">
    <property type="entry name" value="DUF4219 DOMAIN-CONTAINING PROTEIN-RELATED"/>
    <property type="match status" value="1"/>
</dbReference>
<evidence type="ECO:0000313" key="2">
    <source>
        <dbReference type="EMBL" id="KAF5775334.1"/>
    </source>
</evidence>
<protein>
    <recommendedName>
        <fullName evidence="4">Gag-polypeptide of LTR copia-type</fullName>
    </recommendedName>
</protein>
<dbReference type="EMBL" id="MNCJ02000328">
    <property type="protein sequence ID" value="KAF5775334.1"/>
    <property type="molecule type" value="Genomic_DNA"/>
</dbReference>
<dbReference type="Gramene" id="mRNA:HanXRQr2_Chr13g0610931">
    <property type="protein sequence ID" value="CDS:HanXRQr2_Chr13g0610931.1"/>
    <property type="gene ID" value="HanXRQr2_Chr13g0610931"/>
</dbReference>
<dbReference type="AlphaFoldDB" id="A0A9K3ELT4"/>
<name>A0A9K3ELT4_HELAN</name>
<keyword evidence="3" id="KW-1185">Reference proteome</keyword>
<evidence type="ECO:0008006" key="4">
    <source>
        <dbReference type="Google" id="ProtNLM"/>
    </source>
</evidence>
<feature type="compositionally biased region" description="Pro residues" evidence="1">
    <location>
        <begin position="257"/>
        <end position="269"/>
    </location>
</feature>
<sequence>MNDFPSWKSRFHTYVQGQSTELWTCFINAFNPNLEVAASTSAGYANILEDDKKAYDLEKKDFATLTQALNKDIYHQFSYCKDTKTLWDALVARGEGNAATRKSRYDLLKKEFESFQFLENETLNDMTTRFYHLISEMCAYGVLATQQDMVNKFADALPPKWSSFIELLKHTGTLDTVNIYEFIQKLEHKNDEEIRKAKRVPAPQNTEMYLPGFDALARFNAAQQPKLQTAFVSNTSSFPFPQSTTAPTFDPRAYIPTPQPPPQVNPAQP</sequence>
<reference evidence="2" key="1">
    <citation type="journal article" date="2017" name="Nature">
        <title>The sunflower genome provides insights into oil metabolism, flowering and Asterid evolution.</title>
        <authorList>
            <person name="Badouin H."/>
            <person name="Gouzy J."/>
            <person name="Grassa C.J."/>
            <person name="Murat F."/>
            <person name="Staton S.E."/>
            <person name="Cottret L."/>
            <person name="Lelandais-Briere C."/>
            <person name="Owens G.L."/>
            <person name="Carrere S."/>
            <person name="Mayjonade B."/>
            <person name="Legrand L."/>
            <person name="Gill N."/>
            <person name="Kane N.C."/>
            <person name="Bowers J.E."/>
            <person name="Hubner S."/>
            <person name="Bellec A."/>
            <person name="Berard A."/>
            <person name="Berges H."/>
            <person name="Blanchet N."/>
            <person name="Boniface M.C."/>
            <person name="Brunel D."/>
            <person name="Catrice O."/>
            <person name="Chaidir N."/>
            <person name="Claudel C."/>
            <person name="Donnadieu C."/>
            <person name="Faraut T."/>
            <person name="Fievet G."/>
            <person name="Helmstetter N."/>
            <person name="King M."/>
            <person name="Knapp S.J."/>
            <person name="Lai Z."/>
            <person name="Le Paslier M.C."/>
            <person name="Lippi Y."/>
            <person name="Lorenzon L."/>
            <person name="Mandel J.R."/>
            <person name="Marage G."/>
            <person name="Marchand G."/>
            <person name="Marquand E."/>
            <person name="Bret-Mestries E."/>
            <person name="Morien E."/>
            <person name="Nambeesan S."/>
            <person name="Nguyen T."/>
            <person name="Pegot-Espagnet P."/>
            <person name="Pouilly N."/>
            <person name="Raftis F."/>
            <person name="Sallet E."/>
            <person name="Schiex T."/>
            <person name="Thomas J."/>
            <person name="Vandecasteele C."/>
            <person name="Vares D."/>
            <person name="Vear F."/>
            <person name="Vautrin S."/>
            <person name="Crespi M."/>
            <person name="Mangin B."/>
            <person name="Burke J.M."/>
            <person name="Salse J."/>
            <person name="Munos S."/>
            <person name="Vincourt P."/>
            <person name="Rieseberg L.H."/>
            <person name="Langlade N.B."/>
        </authorList>
    </citation>
    <scope>NUCLEOTIDE SEQUENCE</scope>
    <source>
        <tissue evidence="2">Leaves</tissue>
    </source>
</reference>
<feature type="region of interest" description="Disordered" evidence="1">
    <location>
        <begin position="241"/>
        <end position="269"/>
    </location>
</feature>
<gene>
    <name evidence="2" type="ORF">HanXRQr2_Chr13g0610931</name>
</gene>